<proteinExistence type="predicted"/>
<dbReference type="Pfam" id="PF20622">
    <property type="entry name" value="Big_15"/>
    <property type="match status" value="1"/>
</dbReference>
<protein>
    <submittedName>
        <fullName evidence="3">Uncharacterized protein</fullName>
    </submittedName>
</protein>
<dbReference type="Pfam" id="PF17936">
    <property type="entry name" value="Big_6"/>
    <property type="match status" value="1"/>
</dbReference>
<dbReference type="InterPro" id="IPR041498">
    <property type="entry name" value="Big_6"/>
</dbReference>
<evidence type="ECO:0000313" key="4">
    <source>
        <dbReference type="Proteomes" id="UP000535908"/>
    </source>
</evidence>
<feature type="domain" description="Bacterial Ig" evidence="2">
    <location>
        <begin position="309"/>
        <end position="383"/>
    </location>
</feature>
<organism evidence="3 4">
    <name type="scientific">Listeria grandensis</name>
    <dbReference type="NCBI Taxonomy" id="1494963"/>
    <lineage>
        <taxon>Bacteria</taxon>
        <taxon>Bacillati</taxon>
        <taxon>Bacillota</taxon>
        <taxon>Bacilli</taxon>
        <taxon>Bacillales</taxon>
        <taxon>Listeriaceae</taxon>
        <taxon>Listeria</taxon>
    </lineage>
</organism>
<dbReference type="AlphaFoldDB" id="A0A7X0Y2S4"/>
<dbReference type="InterPro" id="IPR046746">
    <property type="entry name" value="Big_15"/>
</dbReference>
<reference evidence="3 4" key="1">
    <citation type="submission" date="2020-03" db="EMBL/GenBank/DDBJ databases">
        <title>Soil Listeria distribution.</title>
        <authorList>
            <person name="Liao J."/>
            <person name="Wiedmann M."/>
        </authorList>
    </citation>
    <scope>NUCLEOTIDE SEQUENCE [LARGE SCALE GENOMIC DNA]</scope>
    <source>
        <strain evidence="3 4">FSL L7-0741</strain>
    </source>
</reference>
<comment type="caution">
    <text evidence="3">The sequence shown here is derived from an EMBL/GenBank/DDBJ whole genome shotgun (WGS) entry which is preliminary data.</text>
</comment>
<evidence type="ECO:0000313" key="3">
    <source>
        <dbReference type="EMBL" id="MBC1935818.1"/>
    </source>
</evidence>
<accession>A0A7X0Y2S4</accession>
<name>A0A7X0Y2S4_9LIST</name>
<evidence type="ECO:0000259" key="2">
    <source>
        <dbReference type="Pfam" id="PF20622"/>
    </source>
</evidence>
<sequence length="390" mass="42257">MKKECVAVMLTTGLVLSPTSAVLSDSPIVAKAAETMNDFTKQTTVVPRPTVSGKIGRQFIQHDFGMSIIAQVPIKGLPNSKIVVNDRDYTTNASGFVEVPLFQTEGLHFNMYQQSSNGLKSEKMYYAFIADVGLVDPQLTTDVKAGDTFVKGFGTPGATVTVRKGANSTRAVVATNGEFQVTIPAYSGINDSVMSQTLNGAYSREVPLDKKKMVPLTIFDISVADRDLEGGEMVLMGKAQPSALLKVSINGQPYLPRYDSYAQPSGFFKMQRLPKQPVGTQITITQVDLYTGLPNESRTVKVTASAKNSIRFDNYTWGSAYLDGTYTGSVVRTRIYSGSAVYPSAGTFSNGIFRYYLGGNPLTSPSGPVYRFLEGFDANGNVVAIYGRYL</sequence>
<feature type="domain" description="Bacterial Ig" evidence="1">
    <location>
        <begin position="142"/>
        <end position="186"/>
    </location>
</feature>
<dbReference type="Proteomes" id="UP000535908">
    <property type="component" value="Unassembled WGS sequence"/>
</dbReference>
<gene>
    <name evidence="3" type="ORF">HCA69_05525</name>
</gene>
<dbReference type="EMBL" id="JAARWN010000002">
    <property type="protein sequence ID" value="MBC1935818.1"/>
    <property type="molecule type" value="Genomic_DNA"/>
</dbReference>
<dbReference type="RefSeq" id="WP_185525703.1">
    <property type="nucleotide sequence ID" value="NZ_JAARWN010000002.1"/>
</dbReference>
<evidence type="ECO:0000259" key="1">
    <source>
        <dbReference type="Pfam" id="PF17936"/>
    </source>
</evidence>